<dbReference type="Pfam" id="PF11066">
    <property type="entry name" value="DUF2867"/>
    <property type="match status" value="1"/>
</dbReference>
<accession>A0ABR6UBG1</accession>
<protein>
    <submittedName>
        <fullName evidence="1">DUF2867 domain-containing protein</fullName>
    </submittedName>
</protein>
<dbReference type="Proteomes" id="UP000604001">
    <property type="component" value="Unassembled WGS sequence"/>
</dbReference>
<organism evidence="1 2">
    <name type="scientific">Nocardioides deserti</name>
    <dbReference type="NCBI Taxonomy" id="1588644"/>
    <lineage>
        <taxon>Bacteria</taxon>
        <taxon>Bacillati</taxon>
        <taxon>Actinomycetota</taxon>
        <taxon>Actinomycetes</taxon>
        <taxon>Propionibacteriales</taxon>
        <taxon>Nocardioidaceae</taxon>
        <taxon>Nocardioides</taxon>
    </lineage>
</organism>
<reference evidence="1 2" key="1">
    <citation type="submission" date="2020-08" db="EMBL/GenBank/DDBJ databases">
        <title>novel species in genus Nocardioides.</title>
        <authorList>
            <person name="Zhang G."/>
        </authorList>
    </citation>
    <scope>NUCLEOTIDE SEQUENCE [LARGE SCALE GENOMIC DNA]</scope>
    <source>
        <strain evidence="1 2">SC8A-24</strain>
    </source>
</reference>
<proteinExistence type="predicted"/>
<keyword evidence="2" id="KW-1185">Reference proteome</keyword>
<name>A0ABR6UBG1_9ACTN</name>
<evidence type="ECO:0000313" key="2">
    <source>
        <dbReference type="Proteomes" id="UP000604001"/>
    </source>
</evidence>
<dbReference type="RefSeq" id="WP_186346995.1">
    <property type="nucleotide sequence ID" value="NZ_BMMR01000009.1"/>
</dbReference>
<comment type="caution">
    <text evidence="1">The sequence shown here is derived from an EMBL/GenBank/DDBJ whole genome shotgun (WGS) entry which is preliminary data.</text>
</comment>
<dbReference type="EMBL" id="JACMYC010000011">
    <property type="protein sequence ID" value="MBC2961791.1"/>
    <property type="molecule type" value="Genomic_DNA"/>
</dbReference>
<sequence length="166" mass="18025">MLRRTSLRTTRRASTLPLPADHAWAVVACGLEGSRWYVDAGPLVVRGFIDRLVGGGGRRWSVPGRPLLVRGDTVGFWRVWEVTDGPGQPDGTRRLVLVADVRSPGRVTLTTTVTPDGANGCRLEQEVRLDPDGLVGAAYLLADLPARETVAELVHRRVVGDVLQGR</sequence>
<evidence type="ECO:0000313" key="1">
    <source>
        <dbReference type="EMBL" id="MBC2961791.1"/>
    </source>
</evidence>
<gene>
    <name evidence="1" type="ORF">H7344_15940</name>
</gene>
<dbReference type="InterPro" id="IPR021295">
    <property type="entry name" value="DUF2867"/>
</dbReference>